<evidence type="ECO:0000313" key="5">
    <source>
        <dbReference type="EMBL" id="OZG66144.1"/>
    </source>
</evidence>
<comment type="similarity">
    <text evidence="1">Belongs to the ParB family.</text>
</comment>
<dbReference type="SMART" id="SM00470">
    <property type="entry name" value="ParB"/>
    <property type="match status" value="1"/>
</dbReference>
<dbReference type="InterPro" id="IPR004437">
    <property type="entry name" value="ParB/RepB/Spo0J"/>
</dbReference>
<dbReference type="FunFam" id="1.10.10.2830:FF:000001">
    <property type="entry name" value="Chromosome partitioning protein ParB"/>
    <property type="match status" value="1"/>
</dbReference>
<comment type="caution">
    <text evidence="5">The sequence shown here is derived from an EMBL/GenBank/DDBJ whole genome shotgun (WGS) entry which is preliminary data.</text>
</comment>
<keyword evidence="6" id="KW-1185">Reference proteome</keyword>
<reference evidence="5 6" key="1">
    <citation type="journal article" date="2017" name="BMC Genomics">
        <title>Comparative genomic and phylogenomic analyses of the Bifidobacteriaceae family.</title>
        <authorList>
            <person name="Lugli G.A."/>
            <person name="Milani C."/>
            <person name="Turroni F."/>
            <person name="Duranti S."/>
            <person name="Mancabelli L."/>
            <person name="Mangifesta M."/>
            <person name="Ferrario C."/>
            <person name="Modesto M."/>
            <person name="Mattarelli P."/>
            <person name="Jiri K."/>
            <person name="van Sinderen D."/>
            <person name="Ventura M."/>
        </authorList>
    </citation>
    <scope>NUCLEOTIDE SEQUENCE [LARGE SCALE GENOMIC DNA]</scope>
    <source>
        <strain evidence="5 6">DSM 100202</strain>
    </source>
</reference>
<dbReference type="InterPro" id="IPR041468">
    <property type="entry name" value="HTH_ParB/Spo0J"/>
</dbReference>
<feature type="compositionally biased region" description="Low complexity" evidence="3">
    <location>
        <begin position="148"/>
        <end position="189"/>
    </location>
</feature>
<gene>
    <name evidence="5" type="ORF">BHAP_0464</name>
</gene>
<dbReference type="SUPFAM" id="SSF109709">
    <property type="entry name" value="KorB DNA-binding domain-like"/>
    <property type="match status" value="1"/>
</dbReference>
<dbReference type="SUPFAM" id="SSF110849">
    <property type="entry name" value="ParB/Sulfiredoxin"/>
    <property type="match status" value="1"/>
</dbReference>
<organism evidence="5 6">
    <name type="scientific">Bifidobacterium hapali</name>
    <dbReference type="NCBI Taxonomy" id="1630172"/>
    <lineage>
        <taxon>Bacteria</taxon>
        <taxon>Bacillati</taxon>
        <taxon>Actinomycetota</taxon>
        <taxon>Actinomycetes</taxon>
        <taxon>Bifidobacteriales</taxon>
        <taxon>Bifidobacteriaceae</taxon>
        <taxon>Bifidobacterium</taxon>
    </lineage>
</organism>
<dbReference type="InterPro" id="IPR050336">
    <property type="entry name" value="Chromosome_partition/occlusion"/>
</dbReference>
<feature type="domain" description="ParB-like N-terminal" evidence="4">
    <location>
        <begin position="215"/>
        <end position="323"/>
    </location>
</feature>
<dbReference type="GO" id="GO:0007059">
    <property type="term" value="P:chromosome segregation"/>
    <property type="evidence" value="ECO:0007669"/>
    <property type="project" value="UniProtKB-KW"/>
</dbReference>
<dbReference type="Proteomes" id="UP000216074">
    <property type="component" value="Unassembled WGS sequence"/>
</dbReference>
<dbReference type="PANTHER" id="PTHR33375">
    <property type="entry name" value="CHROMOSOME-PARTITIONING PROTEIN PARB-RELATED"/>
    <property type="match status" value="1"/>
</dbReference>
<keyword evidence="2" id="KW-0159">Chromosome partition</keyword>
<evidence type="ECO:0000313" key="6">
    <source>
        <dbReference type="Proteomes" id="UP000216074"/>
    </source>
</evidence>
<dbReference type="Gene3D" id="3.90.1530.30">
    <property type="match status" value="1"/>
</dbReference>
<evidence type="ECO:0000256" key="1">
    <source>
        <dbReference type="ARBA" id="ARBA00006295"/>
    </source>
</evidence>
<evidence type="ECO:0000256" key="2">
    <source>
        <dbReference type="ARBA" id="ARBA00022829"/>
    </source>
</evidence>
<dbReference type="InterPro" id="IPR003115">
    <property type="entry name" value="ParB_N"/>
</dbReference>
<dbReference type="GO" id="GO:0003677">
    <property type="term" value="F:DNA binding"/>
    <property type="evidence" value="ECO:0007669"/>
    <property type="project" value="InterPro"/>
</dbReference>
<feature type="region of interest" description="Disordered" evidence="3">
    <location>
        <begin position="148"/>
        <end position="207"/>
    </location>
</feature>
<feature type="compositionally biased region" description="Basic and acidic residues" evidence="3">
    <location>
        <begin position="192"/>
        <end position="201"/>
    </location>
</feature>
<dbReference type="Pfam" id="PF02195">
    <property type="entry name" value="ParB_N"/>
    <property type="match status" value="1"/>
</dbReference>
<sequence length="505" mass="52818">MAKSRLGKGLGALFPDLPGEPQEEHKSADAPAKTFATVPAVTVPAKDAATVAAIASAAASMGRNSAGDPLSASAKSATADESKNTHDAHGDGKSSKSKTKRASMPGLGEIAHPSDLFFGGEGLDQLSASVKGLGAVAHESASSAAVSSATTGGSATSNAASSSASAARSSSSTDVSRGTVTDTKSSSKSQSKKSDSSKNSDDEIELKPVQGGYLAELKITDIGPNAHQPRTIFDEDELNELAASIKEVGILQPIVVRKRPASQHVSHETSAAAGAAATDTPYELIMGERRWRASQLAGLTVIPAIVKTTADDDMLRDALLENLHRVALNPLEEAAAYQQMIDEFGLTQAQLSQSVSKSRPQIANTLRLLNLPASVQKKVAAGILSAGHARALLALNSEDEMDKLATRIIAEGLSVRSTEEIVAMMLAESDQPRKARVNKSNPWANSPIQQHLENRFDTKVSIKGSEKHGRIEIVFSSPEDMNRILDLLMPKDAGDDAAGPNAGWQ</sequence>
<dbReference type="CDD" id="cd16393">
    <property type="entry name" value="SPO0J_N"/>
    <property type="match status" value="1"/>
</dbReference>
<dbReference type="GO" id="GO:0005694">
    <property type="term" value="C:chromosome"/>
    <property type="evidence" value="ECO:0007669"/>
    <property type="project" value="TreeGrafter"/>
</dbReference>
<dbReference type="Gene3D" id="1.10.10.2830">
    <property type="match status" value="1"/>
</dbReference>
<proteinExistence type="inferred from homology"/>
<dbReference type="InterPro" id="IPR036086">
    <property type="entry name" value="ParB/Sulfiredoxin_sf"/>
</dbReference>
<dbReference type="NCBIfam" id="TIGR00180">
    <property type="entry name" value="parB_part"/>
    <property type="match status" value="1"/>
</dbReference>
<feature type="region of interest" description="Disordered" evidence="3">
    <location>
        <begin position="1"/>
        <end position="32"/>
    </location>
</feature>
<evidence type="ECO:0000259" key="4">
    <source>
        <dbReference type="SMART" id="SM00470"/>
    </source>
</evidence>
<accession>A0A261G402</accession>
<feature type="compositionally biased region" description="Basic and acidic residues" evidence="3">
    <location>
        <begin position="78"/>
        <end position="94"/>
    </location>
</feature>
<dbReference type="GO" id="GO:0045881">
    <property type="term" value="P:positive regulation of sporulation resulting in formation of a cellular spore"/>
    <property type="evidence" value="ECO:0007669"/>
    <property type="project" value="TreeGrafter"/>
</dbReference>
<evidence type="ECO:0000256" key="3">
    <source>
        <dbReference type="SAM" id="MobiDB-lite"/>
    </source>
</evidence>
<dbReference type="OrthoDB" id="9802051at2"/>
<dbReference type="PANTHER" id="PTHR33375:SF1">
    <property type="entry name" value="CHROMOSOME-PARTITIONING PROTEIN PARB-RELATED"/>
    <property type="match status" value="1"/>
</dbReference>
<feature type="region of interest" description="Disordered" evidence="3">
    <location>
        <begin position="59"/>
        <end position="118"/>
    </location>
</feature>
<dbReference type="EMBL" id="MWWY01000008">
    <property type="protein sequence ID" value="OZG66144.1"/>
    <property type="molecule type" value="Genomic_DNA"/>
</dbReference>
<dbReference type="Pfam" id="PF17762">
    <property type="entry name" value="HTH_ParB"/>
    <property type="match status" value="1"/>
</dbReference>
<dbReference type="AlphaFoldDB" id="A0A261G402"/>
<protein>
    <submittedName>
        <fullName evidence="5">Chromosome partitioning protein ParB</fullName>
    </submittedName>
</protein>
<name>A0A261G402_9BIFI</name>